<name>A0A9Q1KLA8_9CARY</name>
<feature type="transmembrane region" description="Helical" evidence="12">
    <location>
        <begin position="652"/>
        <end position="671"/>
    </location>
</feature>
<feature type="region of interest" description="Disordered" evidence="11">
    <location>
        <begin position="1481"/>
        <end position="1546"/>
    </location>
</feature>
<keyword evidence="16" id="KW-1185">Reference proteome</keyword>
<proteinExistence type="inferred from homology"/>
<comment type="caution">
    <text evidence="15">The sequence shown here is derived from an EMBL/GenBank/DDBJ whole genome shotgun (WGS) entry which is preliminary data.</text>
</comment>
<dbReference type="PROSITE" id="PS51382">
    <property type="entry name" value="SPX"/>
    <property type="match status" value="2"/>
</dbReference>
<evidence type="ECO:0000256" key="2">
    <source>
        <dbReference type="ARBA" id="ARBA00009665"/>
    </source>
</evidence>
<evidence type="ECO:0000256" key="7">
    <source>
        <dbReference type="ARBA" id="ARBA00022989"/>
    </source>
</evidence>
<feature type="domain" description="EXS" evidence="13">
    <location>
        <begin position="1291"/>
        <end position="1496"/>
    </location>
</feature>
<dbReference type="PROSITE" id="PS51380">
    <property type="entry name" value="EXS"/>
    <property type="match status" value="2"/>
</dbReference>
<keyword evidence="7 12" id="KW-1133">Transmembrane helix</keyword>
<feature type="transmembrane region" description="Helical" evidence="12">
    <location>
        <begin position="1168"/>
        <end position="1187"/>
    </location>
</feature>
<dbReference type="EMBL" id="JAKOGI010000077">
    <property type="protein sequence ID" value="KAJ8445493.1"/>
    <property type="molecule type" value="Genomic_DNA"/>
</dbReference>
<dbReference type="InterPro" id="IPR034092">
    <property type="entry name" value="PHO1_SPX"/>
</dbReference>
<evidence type="ECO:0000256" key="4">
    <source>
        <dbReference type="ARBA" id="ARBA00022475"/>
    </source>
</evidence>
<evidence type="ECO:0000256" key="12">
    <source>
        <dbReference type="SAM" id="Phobius"/>
    </source>
</evidence>
<dbReference type="Gene3D" id="1.10.287.2900">
    <property type="match status" value="1"/>
</dbReference>
<evidence type="ECO:0000259" key="14">
    <source>
        <dbReference type="PROSITE" id="PS51382"/>
    </source>
</evidence>
<comment type="function">
    <text evidence="9">May transport inorganic phosphate (Pi).</text>
</comment>
<dbReference type="CDD" id="cd14476">
    <property type="entry name" value="SPX_PHO1_like"/>
    <property type="match status" value="2"/>
</dbReference>
<evidence type="ECO:0000256" key="5">
    <source>
        <dbReference type="ARBA" id="ARBA00022592"/>
    </source>
</evidence>
<keyword evidence="4" id="KW-1003">Cell membrane</keyword>
<feature type="domain" description="SPX" evidence="14">
    <location>
        <begin position="1"/>
        <end position="295"/>
    </location>
</feature>
<accession>A0A9Q1KLA8</accession>
<evidence type="ECO:0000256" key="1">
    <source>
        <dbReference type="ARBA" id="ARBA00004651"/>
    </source>
</evidence>
<gene>
    <name evidence="15" type="ORF">Cgig2_031306</name>
</gene>
<feature type="transmembrane region" description="Helical" evidence="12">
    <location>
        <begin position="629"/>
        <end position="645"/>
    </location>
</feature>
<feature type="compositionally biased region" description="Polar residues" evidence="11">
    <location>
        <begin position="1513"/>
        <end position="1525"/>
    </location>
</feature>
<dbReference type="PANTHER" id="PTHR10783">
    <property type="entry name" value="XENOTROPIC AND POLYTROPIC RETROVIRUS RECEPTOR 1-RELATED"/>
    <property type="match status" value="1"/>
</dbReference>
<evidence type="ECO:0000256" key="11">
    <source>
        <dbReference type="SAM" id="MobiDB-lite"/>
    </source>
</evidence>
<feature type="domain" description="SPX" evidence="14">
    <location>
        <begin position="744"/>
        <end position="1037"/>
    </location>
</feature>
<evidence type="ECO:0000313" key="15">
    <source>
        <dbReference type="EMBL" id="KAJ8445493.1"/>
    </source>
</evidence>
<keyword evidence="8 12" id="KW-0472">Membrane</keyword>
<feature type="compositionally biased region" description="Low complexity" evidence="11">
    <location>
        <begin position="918"/>
        <end position="934"/>
    </location>
</feature>
<feature type="transmembrane region" description="Helical" evidence="12">
    <location>
        <begin position="1129"/>
        <end position="1147"/>
    </location>
</feature>
<dbReference type="InterPro" id="IPR004331">
    <property type="entry name" value="SPX_dom"/>
</dbReference>
<dbReference type="GO" id="GO:0005886">
    <property type="term" value="C:plasma membrane"/>
    <property type="evidence" value="ECO:0007669"/>
    <property type="project" value="UniProtKB-SubCell"/>
</dbReference>
<feature type="transmembrane region" description="Helical" evidence="12">
    <location>
        <begin position="1207"/>
        <end position="1228"/>
    </location>
</feature>
<dbReference type="GO" id="GO:0000822">
    <property type="term" value="F:inositol hexakisphosphate binding"/>
    <property type="evidence" value="ECO:0007669"/>
    <property type="project" value="TreeGrafter"/>
</dbReference>
<evidence type="ECO:0000256" key="10">
    <source>
        <dbReference type="SAM" id="Coils"/>
    </source>
</evidence>
<protein>
    <submittedName>
        <fullName evidence="15">Uncharacterized protein</fullName>
    </submittedName>
</protein>
<dbReference type="GO" id="GO:0006817">
    <property type="term" value="P:phosphate ion transport"/>
    <property type="evidence" value="ECO:0007669"/>
    <property type="project" value="UniProtKB-KW"/>
</dbReference>
<dbReference type="Proteomes" id="UP001153076">
    <property type="component" value="Unassembled WGS sequence"/>
</dbReference>
<evidence type="ECO:0000313" key="16">
    <source>
        <dbReference type="Proteomes" id="UP001153076"/>
    </source>
</evidence>
<feature type="transmembrane region" description="Helical" evidence="12">
    <location>
        <begin position="591"/>
        <end position="609"/>
    </location>
</feature>
<evidence type="ECO:0000256" key="6">
    <source>
        <dbReference type="ARBA" id="ARBA00022692"/>
    </source>
</evidence>
<feature type="region of interest" description="Disordered" evidence="11">
    <location>
        <begin position="903"/>
        <end position="942"/>
    </location>
</feature>
<evidence type="ECO:0000256" key="3">
    <source>
        <dbReference type="ARBA" id="ARBA00022448"/>
    </source>
</evidence>
<feature type="transmembrane region" description="Helical" evidence="12">
    <location>
        <begin position="1354"/>
        <end position="1373"/>
    </location>
</feature>
<keyword evidence="10" id="KW-0175">Coiled coil</keyword>
<dbReference type="GO" id="GO:0016036">
    <property type="term" value="P:cellular response to phosphate starvation"/>
    <property type="evidence" value="ECO:0007669"/>
    <property type="project" value="TreeGrafter"/>
</dbReference>
<dbReference type="GO" id="GO:0005802">
    <property type="term" value="C:trans-Golgi network"/>
    <property type="evidence" value="ECO:0007669"/>
    <property type="project" value="TreeGrafter"/>
</dbReference>
<feature type="transmembrane region" description="Helical" evidence="12">
    <location>
        <begin position="346"/>
        <end position="368"/>
    </location>
</feature>
<organism evidence="15 16">
    <name type="scientific">Carnegiea gigantea</name>
    <dbReference type="NCBI Taxonomy" id="171969"/>
    <lineage>
        <taxon>Eukaryota</taxon>
        <taxon>Viridiplantae</taxon>
        <taxon>Streptophyta</taxon>
        <taxon>Embryophyta</taxon>
        <taxon>Tracheophyta</taxon>
        <taxon>Spermatophyta</taxon>
        <taxon>Magnoliopsida</taxon>
        <taxon>eudicotyledons</taxon>
        <taxon>Gunneridae</taxon>
        <taxon>Pentapetalae</taxon>
        <taxon>Caryophyllales</taxon>
        <taxon>Cactineae</taxon>
        <taxon>Cactaceae</taxon>
        <taxon>Cactoideae</taxon>
        <taxon>Echinocereeae</taxon>
        <taxon>Carnegiea</taxon>
    </lineage>
</organism>
<evidence type="ECO:0000259" key="13">
    <source>
        <dbReference type="PROSITE" id="PS51380"/>
    </source>
</evidence>
<feature type="transmembrane region" description="Helical" evidence="12">
    <location>
        <begin position="1331"/>
        <end position="1347"/>
    </location>
</feature>
<evidence type="ECO:0000256" key="9">
    <source>
        <dbReference type="ARBA" id="ARBA00043939"/>
    </source>
</evidence>
<dbReference type="PANTHER" id="PTHR10783:SF104">
    <property type="entry name" value="PHOSPHATE TRANSPORTER PHO1 HOMOLOG 10"/>
    <property type="match status" value="1"/>
</dbReference>
<feature type="coiled-coil region" evidence="10">
    <location>
        <begin position="970"/>
        <end position="997"/>
    </location>
</feature>
<dbReference type="Pfam" id="PF07802">
    <property type="entry name" value="GCK"/>
    <property type="match status" value="1"/>
</dbReference>
<feature type="transmembrane region" description="Helical" evidence="12">
    <location>
        <begin position="505"/>
        <end position="526"/>
    </location>
</feature>
<feature type="transmembrane region" description="Helical" evidence="12">
    <location>
        <begin position="464"/>
        <end position="485"/>
    </location>
</feature>
<dbReference type="Pfam" id="PF03105">
    <property type="entry name" value="SPX"/>
    <property type="match status" value="1"/>
</dbReference>
<dbReference type="InterPro" id="IPR012891">
    <property type="entry name" value="GCK_dom"/>
</dbReference>
<feature type="compositionally biased region" description="Acidic residues" evidence="11">
    <location>
        <begin position="1535"/>
        <end position="1546"/>
    </location>
</feature>
<feature type="transmembrane region" description="Helical" evidence="12">
    <location>
        <begin position="420"/>
        <end position="444"/>
    </location>
</feature>
<feature type="transmembrane region" description="Helical" evidence="12">
    <location>
        <begin position="1401"/>
        <end position="1418"/>
    </location>
</feature>
<reference evidence="15" key="1">
    <citation type="submission" date="2022-04" db="EMBL/GenBank/DDBJ databases">
        <title>Carnegiea gigantea Genome sequencing and assembly v2.</title>
        <authorList>
            <person name="Copetti D."/>
            <person name="Sanderson M.J."/>
            <person name="Burquez A."/>
            <person name="Wojciechowski M.F."/>
        </authorList>
    </citation>
    <scope>NUCLEOTIDE SEQUENCE</scope>
    <source>
        <strain evidence="15">SGP5-SGP5p</strain>
        <tissue evidence="15">Aerial part</tissue>
    </source>
</reference>
<feature type="compositionally biased region" description="Low complexity" evidence="11">
    <location>
        <begin position="1487"/>
        <end position="1501"/>
    </location>
</feature>
<dbReference type="OrthoDB" id="9970435at2759"/>
<keyword evidence="5" id="KW-0592">Phosphate transport</keyword>
<feature type="transmembrane region" description="Helical" evidence="12">
    <location>
        <begin position="1293"/>
        <end position="1311"/>
    </location>
</feature>
<dbReference type="InterPro" id="IPR004342">
    <property type="entry name" value="EXS_C"/>
</dbReference>
<keyword evidence="6 12" id="KW-0812">Transmembrane</keyword>
<dbReference type="SMART" id="SM01227">
    <property type="entry name" value="GCK"/>
    <property type="match status" value="1"/>
</dbReference>
<sequence>MKFGKEYKRQMVPEWVDAYMNYNGLKKILRDIRLSRLPKTPQTPLRAIQSRLSMYSSFKGLEVESRNQHNGGDLEDQVIKVSPFVGESNRTFYRTRLLLPPEEIGGEDEVKFFRKLDEELNKVNAFYREKVDEVVEEAAELNKQMGAYIALRIKVQSPSFKRLDSEVALETLGGSTPRREAPLSNNGGGGSAIANCMSNKSDLLKVLDHVKINSTLEGPMSAIRGIMKDSKGKDLSFSKTELKEVEEQLKVVFTEFYQKLRLLKNYSFMNLSAFAKIMKKYDKTTSRYASKSYMKIVDNSYLGSSDEVTKLMESVEHLFVKNFFNANRREGMKPLRPRPKREKHGVTFLSGFFFGCSVALVIAIILMVRARRIMEKGEGSYMDNMFGLYRQARSFKDLYNTECGDNILKFSGVLLSLLRIIHLHCSLFLYIVLHMLMYAADIYFWKRYRINYPFIFNFKQGTELGFREVFLLSTGLAVLALASFLANFNMIIGLKLGEPNTFAKLIPLLVVLVFLGILFCPLNILYRSSRFFFIKELFRCISAPFYEVTLPDFFLADQLTSQLSAIRSIEFYACYYSQRGFPQGQSKCHDYGVYNAFYFVIAVIPYWIRFLQCIRRLVQETDSMHGYNALKYLTAVVAVSIRTAYELKKGKVWLVMALISSAMAVLYNTYWDIVVDWGLLRRNSKNFFLRDKIMVSHKSVYYTAMVINVLLRAAWLQLVLEFSIIGLRKTAISTTISCLEIVRRGIWNFFRTQMVPEWVDAYMDYNSLKIILRQIRLSQLPKTPHTPLSALQRKFSIYSPLRVLKVESRNLQNERDLEEQVIKFSPIAGENNRTIYRTRLLLPSDEIGREFEVEFFKKLDEELNKVNAFYWEKVDSVVKEAAELNKQMDAYVALRIKVKHPSFKQPDPDAAKSLMGATPGRGDPSSSDSGAGTSNVNRTNIKPDPLKVLDHVKINDIHEGPISAIRGILKDSHDKDLSFSKRELKEVEEQLKLVFAEFYQKLRLLKNYSFMNLSAFAKIMKKYDKTTLRNASKLYMKIVDKSYLGSSDEVTKLMEAVERLFVKNFFNANQQEGMKTLRPRPKREKQRVPFFSGVFSGCSVALVIAIVLMVRARRILKKEEGFFYLDNILFLYVVLHMLMYAADIYFWKRYRINYPFIFNFKQGTELSFQQVCLLATGFAVLALASFVANFNMIIGLKPGELNTFAKLIPLLVVLVLLSILFCPLDIIYRSSRFFLIKCLLRCMSAPFYEVTLPDFFLADQLTSQISAIRSTEFYGCYYSKQGFPQGQSKCHDYGVYDAFYFIIAVIPYWIRFLQCIRRLVQERDSIHGYNALKYLMAVVALVIRTVYELKKGKAWLVMALISSAMAVLYNTYWDIVVDWGLLRWNSQNFCLRDKIMVAHKSVYYIAMGLFLQVVNVLLRAAWLQLVLEFNIVELSDQFPCHSTTMITKMMMKKMKRRKIKQFHYPLEELFSWPSKTLATKSITPTGSASSSTMSSAPASDSFNSQHPDPKTLEAQNPGISNQSDNYGEKGRINEEERENDGESEEDEEGECGFCLFMKGGGCKDAFIAWENCVEEAEKDKEDIVEKCFQVTGNLKKCMEAHSDYYEPILSAEKASEQEFRQVMEKKNDDQNVGSKGIEKSVEIELQKLLVKEEAILVIEVTEENFTAF</sequence>
<feature type="transmembrane region" description="Helical" evidence="12">
    <location>
        <begin position="1088"/>
        <end position="1109"/>
    </location>
</feature>
<evidence type="ECO:0000256" key="8">
    <source>
        <dbReference type="ARBA" id="ARBA00023136"/>
    </source>
</evidence>
<comment type="similarity">
    <text evidence="2">Belongs to the SYG1 (TC 2.A.94) family.</text>
</comment>
<comment type="subcellular location">
    <subcellularLocation>
        <location evidence="1">Cell membrane</location>
        <topology evidence="1">Multi-pass membrane protein</topology>
    </subcellularLocation>
</comment>
<feature type="domain" description="EXS" evidence="13">
    <location>
        <begin position="589"/>
        <end position="783"/>
    </location>
</feature>
<keyword evidence="3" id="KW-0813">Transport</keyword>
<dbReference type="Pfam" id="PF03124">
    <property type="entry name" value="EXS"/>
    <property type="match status" value="2"/>
</dbReference>